<dbReference type="Gene3D" id="2.70.70.10">
    <property type="entry name" value="Glucose Permease (Domain IIA)"/>
    <property type="match status" value="1"/>
</dbReference>
<keyword evidence="8" id="KW-1185">Reference proteome</keyword>
<proteinExistence type="predicted"/>
<dbReference type="CDD" id="cd12797">
    <property type="entry name" value="M23_peptidase"/>
    <property type="match status" value="1"/>
</dbReference>
<feature type="signal peptide" evidence="4">
    <location>
        <begin position="1"/>
        <end position="27"/>
    </location>
</feature>
<evidence type="ECO:0000259" key="5">
    <source>
        <dbReference type="Pfam" id="PF01551"/>
    </source>
</evidence>
<dbReference type="Proteomes" id="UP001523566">
    <property type="component" value="Unassembled WGS sequence"/>
</dbReference>
<dbReference type="InterPro" id="IPR011055">
    <property type="entry name" value="Dup_hybrid_motif"/>
</dbReference>
<dbReference type="RefSeq" id="WP_262066415.1">
    <property type="nucleotide sequence ID" value="NZ_JAMXOD010000012.1"/>
</dbReference>
<keyword evidence="1 4" id="KW-0732">Signal</keyword>
<dbReference type="PANTHER" id="PTHR21666">
    <property type="entry name" value="PEPTIDASE-RELATED"/>
    <property type="match status" value="1"/>
</dbReference>
<dbReference type="Pfam" id="PF24568">
    <property type="entry name" value="CC_PcsB"/>
    <property type="match status" value="1"/>
</dbReference>
<evidence type="ECO:0000256" key="3">
    <source>
        <dbReference type="SAM" id="MobiDB-lite"/>
    </source>
</evidence>
<evidence type="ECO:0000313" key="8">
    <source>
        <dbReference type="Proteomes" id="UP001523566"/>
    </source>
</evidence>
<name>A0ABT1E9Y0_9FIRM</name>
<gene>
    <name evidence="7" type="ORF">NK125_09405</name>
</gene>
<accession>A0ABT1E9Y0</accession>
<comment type="caution">
    <text evidence="7">The sequence shown here is derived from an EMBL/GenBank/DDBJ whole genome shotgun (WGS) entry which is preliminary data.</text>
</comment>
<keyword evidence="2" id="KW-0175">Coiled coil</keyword>
<dbReference type="EMBL" id="JAMZFW010000012">
    <property type="protein sequence ID" value="MCP1102630.1"/>
    <property type="molecule type" value="Genomic_DNA"/>
</dbReference>
<dbReference type="Gene3D" id="6.10.250.3150">
    <property type="match status" value="1"/>
</dbReference>
<evidence type="ECO:0000256" key="4">
    <source>
        <dbReference type="SAM" id="SignalP"/>
    </source>
</evidence>
<dbReference type="InterPro" id="IPR016047">
    <property type="entry name" value="M23ase_b-sheet_dom"/>
</dbReference>
<sequence length="377" mass="40563">MKTGSKKIASIILSLILCFSLGITANADEISEAEQKAKEIENQKNAAEEEAASLSANLQSIIGEMEATQKKVHVKLEEITQKESELGVARANANEQYEAMKLRIRFMYESGNAQFVEVLVNSKNIGEFLNNAEYIKTVSEYDRDMLTQYEKTVNEMEKQEADLKAEYQELESLQSSLVEKQDNVESMLSQKNQEIGSLDTQLKEQSDKLASLKEAAAQAARMQQERENAASSSGGGSVYTPGGGTVVSGNGQFAHPLPGAPITCPFGYRTDPIAGGGQMHLGTDFGASMGTPIYAAEAGTVTLAGYDPSAGNWIIINHGNGLLTYYMHASALHVQAGETVERGQNIAAVGTTGYSTGPHLHFQVMVNGSAVDATSYL</sequence>
<reference evidence="7 8" key="1">
    <citation type="journal article" date="2022" name="Genome Biol. Evol.">
        <title>Host diet, physiology and behaviors set the stage for Lachnospiraceae cladogenesis.</title>
        <authorList>
            <person name="Vera-Ponce De Leon A."/>
            <person name="Schneider M."/>
            <person name="Jahnes B.C."/>
            <person name="Sadowski V."/>
            <person name="Camuy-Velez L.A."/>
            <person name="Duan J."/>
            <person name="Sabree Z.L."/>
        </authorList>
    </citation>
    <scope>NUCLEOTIDE SEQUENCE [LARGE SCALE GENOMIC DNA]</scope>
    <source>
        <strain evidence="7 8">PAL113</strain>
    </source>
</reference>
<dbReference type="PANTHER" id="PTHR21666:SF289">
    <property type="entry name" value="L-ALA--D-GLU ENDOPEPTIDASE"/>
    <property type="match status" value="1"/>
</dbReference>
<protein>
    <submittedName>
        <fullName evidence="7">Peptidoglycan DD-metalloendopeptidase family protein</fullName>
    </submittedName>
</protein>
<feature type="coiled-coil region" evidence="2">
    <location>
        <begin position="23"/>
        <end position="64"/>
    </location>
</feature>
<evidence type="ECO:0000313" key="7">
    <source>
        <dbReference type="EMBL" id="MCP1102630.1"/>
    </source>
</evidence>
<feature type="domain" description="M23ase beta-sheet core" evidence="5">
    <location>
        <begin position="279"/>
        <end position="372"/>
    </location>
</feature>
<dbReference type="SUPFAM" id="SSF51261">
    <property type="entry name" value="Duplicated hybrid motif"/>
    <property type="match status" value="1"/>
</dbReference>
<evidence type="ECO:0000256" key="1">
    <source>
        <dbReference type="ARBA" id="ARBA00022729"/>
    </source>
</evidence>
<dbReference type="Pfam" id="PF01551">
    <property type="entry name" value="Peptidase_M23"/>
    <property type="match status" value="1"/>
</dbReference>
<feature type="domain" description="Peptidoglycan hydrolase PcsB coiled-coil" evidence="6">
    <location>
        <begin position="94"/>
        <end position="158"/>
    </location>
</feature>
<feature type="region of interest" description="Disordered" evidence="3">
    <location>
        <begin position="213"/>
        <end position="243"/>
    </location>
</feature>
<dbReference type="InterPro" id="IPR050570">
    <property type="entry name" value="Cell_wall_metabolism_enzyme"/>
</dbReference>
<feature type="compositionally biased region" description="Gly residues" evidence="3">
    <location>
        <begin position="233"/>
        <end position="243"/>
    </location>
</feature>
<organism evidence="7 8">
    <name type="scientific">Aequitasia blattaphilus</name>
    <dbReference type="NCBI Taxonomy" id="2949332"/>
    <lineage>
        <taxon>Bacteria</taxon>
        <taxon>Bacillati</taxon>
        <taxon>Bacillota</taxon>
        <taxon>Clostridia</taxon>
        <taxon>Lachnospirales</taxon>
        <taxon>Lachnospiraceae</taxon>
        <taxon>Aequitasia</taxon>
    </lineage>
</organism>
<evidence type="ECO:0000256" key="2">
    <source>
        <dbReference type="SAM" id="Coils"/>
    </source>
</evidence>
<feature type="chain" id="PRO_5046428086" evidence="4">
    <location>
        <begin position="28"/>
        <end position="377"/>
    </location>
</feature>
<dbReference type="InterPro" id="IPR057309">
    <property type="entry name" value="PcsB_CC"/>
</dbReference>
<evidence type="ECO:0000259" key="6">
    <source>
        <dbReference type="Pfam" id="PF24568"/>
    </source>
</evidence>